<evidence type="ECO:0000313" key="3">
    <source>
        <dbReference type="EMBL" id="RKF22632.1"/>
    </source>
</evidence>
<dbReference type="RefSeq" id="WP_120323826.1">
    <property type="nucleotide sequence ID" value="NZ_RAPF01000002.1"/>
</dbReference>
<feature type="chain" id="PRO_5019377593" evidence="2">
    <location>
        <begin position="32"/>
        <end position="238"/>
    </location>
</feature>
<feature type="signal peptide" evidence="2">
    <location>
        <begin position="1"/>
        <end position="31"/>
    </location>
</feature>
<dbReference type="Proteomes" id="UP000284395">
    <property type="component" value="Unassembled WGS sequence"/>
</dbReference>
<evidence type="ECO:0000256" key="1">
    <source>
        <dbReference type="SAM" id="Coils"/>
    </source>
</evidence>
<dbReference type="NCBIfam" id="NF010448">
    <property type="entry name" value="PRK13874.1"/>
    <property type="match status" value="1"/>
</dbReference>
<dbReference type="EMBL" id="RAPF01000002">
    <property type="protein sequence ID" value="RKF22632.1"/>
    <property type="molecule type" value="Genomic_DNA"/>
</dbReference>
<reference evidence="3 4" key="1">
    <citation type="submission" date="2018-09" db="EMBL/GenBank/DDBJ databases">
        <title>Altererythrobacter spongiae sp. nov., isolated from a marine sponge.</title>
        <authorList>
            <person name="Zhuang L."/>
            <person name="Luo L."/>
        </authorList>
    </citation>
    <scope>NUCLEOTIDE SEQUENCE [LARGE SCALE GENOMIC DNA]</scope>
    <source>
        <strain evidence="3 4">HN-Y73</strain>
    </source>
</reference>
<dbReference type="InterPro" id="IPR014147">
    <property type="entry name" value="T4SS_TrbJ"/>
</dbReference>
<dbReference type="OrthoDB" id="9807335at2"/>
<accession>A0A420EPM6</accession>
<keyword evidence="1" id="KW-0175">Coiled coil</keyword>
<sequence>MKSLPFRRALMAGVLAVSAVTPMFVAAPAYAQFGGIVYDPSNYAQNVLTAARSLQQINNQIQQIQNQATSLLNEARNLAALPFSSLAALQQQVQRTQQLLGQAQRIAYDVENIQQAFNSRYTGTALTGDHAQMVANANARWEDSVGAFEDALKVQAGAVGNIEGARTSMDSLVTASQSATGALQAAQAGNQLLALQSQQLADLTATVAAQGRAQALESARQAAEEAEGRERFRRFMGN</sequence>
<keyword evidence="4" id="KW-1185">Reference proteome</keyword>
<evidence type="ECO:0000313" key="4">
    <source>
        <dbReference type="Proteomes" id="UP000284395"/>
    </source>
</evidence>
<comment type="caution">
    <text evidence="3">The sequence shown here is derived from an EMBL/GenBank/DDBJ whole genome shotgun (WGS) entry which is preliminary data.</text>
</comment>
<proteinExistence type="predicted"/>
<protein>
    <submittedName>
        <fullName evidence="3">P-type conjugative transfer protein TrbJ</fullName>
    </submittedName>
</protein>
<gene>
    <name evidence="3" type="primary">trbJ</name>
    <name evidence="3" type="ORF">D6851_05285</name>
</gene>
<feature type="coiled-coil region" evidence="1">
    <location>
        <begin position="47"/>
        <end position="106"/>
    </location>
</feature>
<name>A0A420EPM6_9SPHN</name>
<evidence type="ECO:0000256" key="2">
    <source>
        <dbReference type="SAM" id="SignalP"/>
    </source>
</evidence>
<dbReference type="AlphaFoldDB" id="A0A420EPM6"/>
<dbReference type="NCBIfam" id="TIGR02780">
    <property type="entry name" value="TrbJ_Ti"/>
    <property type="match status" value="1"/>
</dbReference>
<keyword evidence="2" id="KW-0732">Signal</keyword>
<organism evidence="3 4">
    <name type="scientific">Altericroceibacterium spongiae</name>
    <dbReference type="NCBI Taxonomy" id="2320269"/>
    <lineage>
        <taxon>Bacteria</taxon>
        <taxon>Pseudomonadati</taxon>
        <taxon>Pseudomonadota</taxon>
        <taxon>Alphaproteobacteria</taxon>
        <taxon>Sphingomonadales</taxon>
        <taxon>Erythrobacteraceae</taxon>
        <taxon>Altericroceibacterium</taxon>
    </lineage>
</organism>